<feature type="transmembrane region" description="Helical" evidence="1">
    <location>
        <begin position="470"/>
        <end position="495"/>
    </location>
</feature>
<dbReference type="InterPro" id="IPR053145">
    <property type="entry name" value="AB_hydrolase_Est10"/>
</dbReference>
<feature type="transmembrane region" description="Helical" evidence="1">
    <location>
        <begin position="412"/>
        <end position="432"/>
    </location>
</feature>
<dbReference type="SUPFAM" id="SSF53474">
    <property type="entry name" value="alpha/beta-Hydrolases"/>
    <property type="match status" value="1"/>
</dbReference>
<keyword evidence="1" id="KW-1133">Transmembrane helix</keyword>
<organism evidence="2 3">
    <name type="scientific">Bifidobacterium aquikefiri</name>
    <dbReference type="NCBI Taxonomy" id="1653207"/>
    <lineage>
        <taxon>Bacteria</taxon>
        <taxon>Bacillati</taxon>
        <taxon>Actinomycetota</taxon>
        <taxon>Actinomycetes</taxon>
        <taxon>Bifidobacteriales</taxon>
        <taxon>Bifidobacteriaceae</taxon>
        <taxon>Bifidobacterium</taxon>
    </lineage>
</organism>
<dbReference type="Proteomes" id="UP000216451">
    <property type="component" value="Unassembled WGS sequence"/>
</dbReference>
<comment type="caution">
    <text evidence="2">The sequence shown here is derived from an EMBL/GenBank/DDBJ whole genome shotgun (WGS) entry which is preliminary data.</text>
</comment>
<dbReference type="Gene3D" id="3.40.50.1820">
    <property type="entry name" value="alpha/beta hydrolase"/>
    <property type="match status" value="1"/>
</dbReference>
<feature type="transmembrane region" description="Helical" evidence="1">
    <location>
        <begin position="558"/>
        <end position="579"/>
    </location>
</feature>
<dbReference type="AlphaFoldDB" id="A0A261G7U6"/>
<keyword evidence="1" id="KW-0472">Membrane</keyword>
<dbReference type="GeneID" id="98296014"/>
<dbReference type="GO" id="GO:0052689">
    <property type="term" value="F:carboxylic ester hydrolase activity"/>
    <property type="evidence" value="ECO:0007669"/>
    <property type="project" value="TreeGrafter"/>
</dbReference>
<keyword evidence="3" id="KW-1185">Reference proteome</keyword>
<sequence>MLRKAIAKGLEIFDWWSLRFVRSLIKVVRVFETKQHQPKTPGQLRVATFCAYVVITLVTCIVLGLMGTLMAPHWQIQTNTTHIKVQSRNTSIASSLAIPAHEGTYRIKETPIEVRLTSKVTIRALIREPIGAPENRPACLLIQGAGTGKSSQVYGDLASSMASAGITTLVPDKRMDDYTIFHRNYVSMAHDYGTSFNILKHWSGVDENKVGLYAESEGTWISSIMTAERKDVAFTILTSPPVYSGRQQMAIAATSYFETAGAPLALTQDIPRLTALNFSVLGLDYADFDSLQYISHLTQPTLINYGTRDLSMPIEQGATTVISKAKANNNRNVTVRYYDANHQMRVGDNMALPNLPLAVGYTQNLDDWINGIASGTSAQEWKTPMVAGFQPHQRYAVPSHTTAGLVTSLGQLFALMLFGTGLCVIAFLLGLLRSIGRSIRKHGNKGRLLHSQHSIPVSTNFSRASVASMWITGLLSIASTLGILGYVIVVVSQALTLQRDTEFLSSLWIVLRVASIVVILAFSWLCTQFLNPLLVRLTGREGNQPDEISHVFNGLQRIIMLCVLCGSALLMGSLAFWGLY</sequence>
<dbReference type="PANTHER" id="PTHR43265:SF1">
    <property type="entry name" value="ESTERASE ESTD"/>
    <property type="match status" value="1"/>
</dbReference>
<proteinExistence type="predicted"/>
<dbReference type="InterPro" id="IPR029058">
    <property type="entry name" value="AB_hydrolase_fold"/>
</dbReference>
<dbReference type="PANTHER" id="PTHR43265">
    <property type="entry name" value="ESTERASE ESTD"/>
    <property type="match status" value="1"/>
</dbReference>
<evidence type="ECO:0000313" key="3">
    <source>
        <dbReference type="Proteomes" id="UP000216451"/>
    </source>
</evidence>
<dbReference type="RefSeq" id="WP_094693849.1">
    <property type="nucleotide sequence ID" value="NZ_CALENZ010000016.1"/>
</dbReference>
<reference evidence="2 3" key="1">
    <citation type="journal article" date="2017" name="BMC Genomics">
        <title>Comparative genomic and phylogenomic analyses of the Bifidobacteriaceae family.</title>
        <authorList>
            <person name="Lugli G.A."/>
            <person name="Milani C."/>
            <person name="Turroni F."/>
            <person name="Duranti S."/>
            <person name="Mancabelli L."/>
            <person name="Mangifesta M."/>
            <person name="Ferrario C."/>
            <person name="Modesto M."/>
            <person name="Mattarelli P."/>
            <person name="Jiri K."/>
            <person name="van Sinderen D."/>
            <person name="Ventura M."/>
        </authorList>
    </citation>
    <scope>NUCLEOTIDE SEQUENCE [LARGE SCALE GENOMIC DNA]</scope>
    <source>
        <strain evidence="2 3">LMG 28769</strain>
    </source>
</reference>
<keyword evidence="1" id="KW-0812">Transmembrane</keyword>
<feature type="transmembrane region" description="Helical" evidence="1">
    <location>
        <begin position="507"/>
        <end position="530"/>
    </location>
</feature>
<dbReference type="EMBL" id="MWXA01000005">
    <property type="protein sequence ID" value="OZG67273.1"/>
    <property type="molecule type" value="Genomic_DNA"/>
</dbReference>
<gene>
    <name evidence="2" type="ORF">BAQU_1346</name>
</gene>
<name>A0A261G7U6_9BIFI</name>
<dbReference type="OrthoDB" id="9765647at2"/>
<evidence type="ECO:0000313" key="2">
    <source>
        <dbReference type="EMBL" id="OZG67273.1"/>
    </source>
</evidence>
<feature type="transmembrane region" description="Helical" evidence="1">
    <location>
        <begin position="49"/>
        <end position="74"/>
    </location>
</feature>
<evidence type="ECO:0000256" key="1">
    <source>
        <dbReference type="SAM" id="Phobius"/>
    </source>
</evidence>
<protein>
    <submittedName>
        <fullName evidence="2">Uncharacterized protein</fullName>
    </submittedName>
</protein>
<accession>A0A261G7U6</accession>